<accession>A0A4R3TN05</accession>
<dbReference type="PANTHER" id="PTHR43833:SF8">
    <property type="entry name" value="TRK SYSTEM POTASSIUM UPTAKE PROTEIN TRKA"/>
    <property type="match status" value="1"/>
</dbReference>
<dbReference type="Proteomes" id="UP000295773">
    <property type="component" value="Unassembled WGS sequence"/>
</dbReference>
<dbReference type="InterPro" id="IPR006036">
    <property type="entry name" value="K_uptake_TrkA"/>
</dbReference>
<dbReference type="SUPFAM" id="SSF51735">
    <property type="entry name" value="NAD(P)-binding Rossmann-fold domains"/>
    <property type="match status" value="1"/>
</dbReference>
<dbReference type="InterPro" id="IPR003148">
    <property type="entry name" value="RCK_N"/>
</dbReference>
<feature type="domain" description="RCK N-terminal" evidence="3">
    <location>
        <begin position="9"/>
        <end position="125"/>
    </location>
</feature>
<keyword evidence="1" id="KW-0633">Potassium transport</keyword>
<sequence length="148" mass="16622">MKFIKHHGYTSILIAGCGRLGSCMASSLSQEGFDVTVIDKDEKAFRRLRETFSGFQVIGDASDLDMLRSCGIANADIVVVATDSDNVNCMIAQIANMIFHIQQVYIRLNDPDKEELLKDTNIQAIYPAKLSMQEFIRISHIQLKEMYA</sequence>
<evidence type="ECO:0000256" key="1">
    <source>
        <dbReference type="ARBA" id="ARBA00022538"/>
    </source>
</evidence>
<dbReference type="AlphaFoldDB" id="A0A4R3TN05"/>
<dbReference type="PRINTS" id="PR00335">
    <property type="entry name" value="KUPTAKETRKA"/>
</dbReference>
<dbReference type="RefSeq" id="WP_132223576.1">
    <property type="nucleotide sequence ID" value="NZ_JANKBG010000002.1"/>
</dbReference>
<gene>
    <name evidence="4" type="ORF">EDD61_10264</name>
</gene>
<evidence type="ECO:0000256" key="2">
    <source>
        <dbReference type="ARBA" id="ARBA00022958"/>
    </source>
</evidence>
<dbReference type="PROSITE" id="PS51201">
    <property type="entry name" value="RCK_N"/>
    <property type="match status" value="1"/>
</dbReference>
<dbReference type="GO" id="GO:0015079">
    <property type="term" value="F:potassium ion transmembrane transporter activity"/>
    <property type="evidence" value="ECO:0007669"/>
    <property type="project" value="InterPro"/>
</dbReference>
<organism evidence="4 5">
    <name type="scientific">Longicatena caecimuris</name>
    <dbReference type="NCBI Taxonomy" id="1796635"/>
    <lineage>
        <taxon>Bacteria</taxon>
        <taxon>Bacillati</taxon>
        <taxon>Bacillota</taxon>
        <taxon>Erysipelotrichia</taxon>
        <taxon>Erysipelotrichales</taxon>
        <taxon>Erysipelotrichaceae</taxon>
        <taxon>Longicatena</taxon>
    </lineage>
</organism>
<evidence type="ECO:0000313" key="5">
    <source>
        <dbReference type="Proteomes" id="UP000295773"/>
    </source>
</evidence>
<dbReference type="InterPro" id="IPR050721">
    <property type="entry name" value="Trk_Ktr_HKT_K-transport"/>
</dbReference>
<comment type="caution">
    <text evidence="4">The sequence shown here is derived from an EMBL/GenBank/DDBJ whole genome shotgun (WGS) entry which is preliminary data.</text>
</comment>
<dbReference type="GO" id="GO:0005886">
    <property type="term" value="C:plasma membrane"/>
    <property type="evidence" value="ECO:0007669"/>
    <property type="project" value="InterPro"/>
</dbReference>
<keyword evidence="1" id="KW-0813">Transport</keyword>
<proteinExistence type="predicted"/>
<keyword evidence="1" id="KW-0406">Ion transport</keyword>
<dbReference type="Pfam" id="PF02254">
    <property type="entry name" value="TrkA_N"/>
    <property type="match status" value="1"/>
</dbReference>
<keyword evidence="5" id="KW-1185">Reference proteome</keyword>
<dbReference type="Gene3D" id="3.40.50.720">
    <property type="entry name" value="NAD(P)-binding Rossmann-like Domain"/>
    <property type="match status" value="1"/>
</dbReference>
<protein>
    <submittedName>
        <fullName evidence="4">Trk system potassium uptake protein TrkA</fullName>
    </submittedName>
</protein>
<evidence type="ECO:0000259" key="3">
    <source>
        <dbReference type="PROSITE" id="PS51201"/>
    </source>
</evidence>
<dbReference type="EMBL" id="SMBP01000002">
    <property type="protein sequence ID" value="TCU63063.1"/>
    <property type="molecule type" value="Genomic_DNA"/>
</dbReference>
<keyword evidence="2" id="KW-0630">Potassium</keyword>
<dbReference type="PROSITE" id="PS51257">
    <property type="entry name" value="PROKAR_LIPOPROTEIN"/>
    <property type="match status" value="1"/>
</dbReference>
<name>A0A4R3TN05_9FIRM</name>
<dbReference type="InterPro" id="IPR036291">
    <property type="entry name" value="NAD(P)-bd_dom_sf"/>
</dbReference>
<evidence type="ECO:0000313" key="4">
    <source>
        <dbReference type="EMBL" id="TCU63063.1"/>
    </source>
</evidence>
<dbReference type="PANTHER" id="PTHR43833">
    <property type="entry name" value="POTASSIUM CHANNEL PROTEIN 2-RELATED-RELATED"/>
    <property type="match status" value="1"/>
</dbReference>
<reference evidence="4 5" key="1">
    <citation type="submission" date="2019-03" db="EMBL/GenBank/DDBJ databases">
        <title>Genomic Encyclopedia of Type Strains, Phase IV (KMG-IV): sequencing the most valuable type-strain genomes for metagenomic binning, comparative biology and taxonomic classification.</title>
        <authorList>
            <person name="Goeker M."/>
        </authorList>
    </citation>
    <scope>NUCLEOTIDE SEQUENCE [LARGE SCALE GENOMIC DNA]</scope>
    <source>
        <strain evidence="4 5">DSM 29481</strain>
    </source>
</reference>